<keyword evidence="3" id="KW-0489">Methyltransferase</keyword>
<keyword evidence="4" id="KW-0808">Transferase</keyword>
<sequence>MLEEPESPRSTYSTLSGSPPALDPSTLSILNSFISSRDQERALFNQLAEQTALTHGIGVEASPEDVNEEEIAKPMLSVDEYRVAFGEDWQLSQFWYSTDFATYLARSIRSIAKPTDRIAFLCCPTAFVAFQHEYSWRKAHLLEFDSRFSVLDPKRFVHYNLDEPDVFPEGLRGKVDIAVVDPPFLNEVTNRKLATTLRQILNPEQGKLIVITSTSVEDVLRQTYSEHPLGPLRRTVVEVEHGQLANDFACWGSWDGAEVFGAADPMDTLQAS</sequence>
<evidence type="ECO:0000256" key="3">
    <source>
        <dbReference type="ARBA" id="ARBA00022603"/>
    </source>
</evidence>
<dbReference type="SUPFAM" id="SSF53335">
    <property type="entry name" value="S-adenosyl-L-methionine-dependent methyltransferases"/>
    <property type="match status" value="1"/>
</dbReference>
<evidence type="ECO:0000256" key="2">
    <source>
        <dbReference type="ARBA" id="ARBA00022490"/>
    </source>
</evidence>
<protein>
    <submittedName>
        <fullName evidence="6">Protein-lysine N-methyltransferase efm5</fullName>
    </submittedName>
</protein>
<evidence type="ECO:0000313" key="7">
    <source>
        <dbReference type="Proteomes" id="UP001465976"/>
    </source>
</evidence>
<evidence type="ECO:0000256" key="4">
    <source>
        <dbReference type="ARBA" id="ARBA00022679"/>
    </source>
</evidence>
<dbReference type="PROSITE" id="PS00092">
    <property type="entry name" value="N6_MTASE"/>
    <property type="match status" value="1"/>
</dbReference>
<dbReference type="EMBL" id="JBAHYK010000082">
    <property type="protein sequence ID" value="KAL0578838.1"/>
    <property type="molecule type" value="Genomic_DNA"/>
</dbReference>
<comment type="caution">
    <text evidence="6">The sequence shown here is derived from an EMBL/GenBank/DDBJ whole genome shotgun (WGS) entry which is preliminary data.</text>
</comment>
<gene>
    <name evidence="6" type="primary">EFM5_2</name>
    <name evidence="6" type="ORF">V5O48_003162</name>
</gene>
<keyword evidence="7" id="KW-1185">Reference proteome</keyword>
<dbReference type="InterPro" id="IPR002052">
    <property type="entry name" value="DNA_methylase_N6_adenine_CS"/>
</dbReference>
<accession>A0ABR3FU46</accession>
<dbReference type="Proteomes" id="UP001465976">
    <property type="component" value="Unassembled WGS sequence"/>
</dbReference>
<feature type="compositionally biased region" description="Polar residues" evidence="5">
    <location>
        <begin position="8"/>
        <end position="17"/>
    </location>
</feature>
<dbReference type="InterPro" id="IPR029063">
    <property type="entry name" value="SAM-dependent_MTases_sf"/>
</dbReference>
<organism evidence="6 7">
    <name type="scientific">Marasmius crinis-equi</name>
    <dbReference type="NCBI Taxonomy" id="585013"/>
    <lineage>
        <taxon>Eukaryota</taxon>
        <taxon>Fungi</taxon>
        <taxon>Dikarya</taxon>
        <taxon>Basidiomycota</taxon>
        <taxon>Agaricomycotina</taxon>
        <taxon>Agaricomycetes</taxon>
        <taxon>Agaricomycetidae</taxon>
        <taxon>Agaricales</taxon>
        <taxon>Marasmiineae</taxon>
        <taxon>Marasmiaceae</taxon>
        <taxon>Marasmius</taxon>
    </lineage>
</organism>
<reference evidence="6 7" key="1">
    <citation type="submission" date="2024-02" db="EMBL/GenBank/DDBJ databases">
        <title>A draft genome for the cacao thread blight pathogen Marasmius crinis-equi.</title>
        <authorList>
            <person name="Cohen S.P."/>
            <person name="Baruah I.K."/>
            <person name="Amoako-Attah I."/>
            <person name="Bukari Y."/>
            <person name="Meinhardt L.W."/>
            <person name="Bailey B.A."/>
        </authorList>
    </citation>
    <scope>NUCLEOTIDE SEQUENCE [LARGE SCALE GENOMIC DNA]</scope>
    <source>
        <strain evidence="6 7">GH-76</strain>
    </source>
</reference>
<evidence type="ECO:0000256" key="1">
    <source>
        <dbReference type="ARBA" id="ARBA00004496"/>
    </source>
</evidence>
<dbReference type="PANTHER" id="PTHR13200:SF0">
    <property type="entry name" value="EEF1A LYSINE METHYLTRANSFERASE 1"/>
    <property type="match status" value="1"/>
</dbReference>
<dbReference type="Pfam" id="PF10237">
    <property type="entry name" value="N6-adenineMlase"/>
    <property type="match status" value="1"/>
</dbReference>
<dbReference type="InterPro" id="IPR019369">
    <property type="entry name" value="Efm5/EEF1AKMT1"/>
</dbReference>
<evidence type="ECO:0000256" key="5">
    <source>
        <dbReference type="SAM" id="MobiDB-lite"/>
    </source>
</evidence>
<proteinExistence type="predicted"/>
<keyword evidence="2" id="KW-0963">Cytoplasm</keyword>
<evidence type="ECO:0000313" key="6">
    <source>
        <dbReference type="EMBL" id="KAL0578838.1"/>
    </source>
</evidence>
<comment type="subcellular location">
    <subcellularLocation>
        <location evidence="1">Cytoplasm</location>
    </subcellularLocation>
</comment>
<dbReference type="PANTHER" id="PTHR13200">
    <property type="entry name" value="EEF1A LYSINE METHYLTRANSFERASE 1"/>
    <property type="match status" value="1"/>
</dbReference>
<feature type="region of interest" description="Disordered" evidence="5">
    <location>
        <begin position="1"/>
        <end position="20"/>
    </location>
</feature>
<name>A0ABR3FU46_9AGAR</name>
<dbReference type="InterPro" id="IPR041370">
    <property type="entry name" value="Mlase_EEF1AKMT1/ZCCHC4"/>
</dbReference>